<sequence>MINTLTFVDGGVAVTELERVPPGVDPNVPSSARVYDYLLGGKDNLAVDRAFADRLLAVAPDARTTTRANRAFLVRAVRLMAKLGIRQFIDLGTGMPASPSVHEVAHGIDPSASVVYVDYDPVVCLHAEVLLSSGENVTSVQADIRRPGSVIKDPEVNRLIDFSEPVGLLMVGVLHFVTDEEDPAGLVGEFADRMAGGSHLAISHAMAESAPEARAQWSAGTANSPTQSTFRSHAEVLALLDGFELLDPGLVPVQDWRNDELPLFPDDTPPRFRIDGAVGRLGRRTAGRGDDR</sequence>
<accession>A0A9W6MGM6</accession>
<dbReference type="Gene3D" id="3.40.50.150">
    <property type="entry name" value="Vaccinia Virus protein VP39"/>
    <property type="match status" value="1"/>
</dbReference>
<comment type="caution">
    <text evidence="1">The sequence shown here is derived from an EMBL/GenBank/DDBJ whole genome shotgun (WGS) entry which is preliminary data.</text>
</comment>
<dbReference type="PIRSF" id="PIRSF017393">
    <property type="entry name" value="MTase_SAV2177"/>
    <property type="match status" value="1"/>
</dbReference>
<evidence type="ECO:0000313" key="1">
    <source>
        <dbReference type="EMBL" id="GLK13929.1"/>
    </source>
</evidence>
<dbReference type="InterPro" id="IPR006764">
    <property type="entry name" value="SAM_dep_MeTrfase_SAV2177_type"/>
</dbReference>
<gene>
    <name evidence="1" type="ORF">GCM10017600_73400</name>
</gene>
<proteinExistence type="predicted"/>
<reference evidence="1" key="2">
    <citation type="submission" date="2023-01" db="EMBL/GenBank/DDBJ databases">
        <authorList>
            <person name="Sun Q."/>
            <person name="Evtushenko L."/>
        </authorList>
    </citation>
    <scope>NUCLEOTIDE SEQUENCE</scope>
    <source>
        <strain evidence="1">VKM Ac-2007</strain>
    </source>
</reference>
<dbReference type="AlphaFoldDB" id="A0A9W6MGM6"/>
<protein>
    <recommendedName>
        <fullName evidence="3">SAM-dependent methyltransferase</fullName>
    </recommendedName>
</protein>
<name>A0A9W6MGM6_9ACTN</name>
<evidence type="ECO:0000313" key="2">
    <source>
        <dbReference type="Proteomes" id="UP001143474"/>
    </source>
</evidence>
<dbReference type="EMBL" id="BSEV01000026">
    <property type="protein sequence ID" value="GLK13929.1"/>
    <property type="molecule type" value="Genomic_DNA"/>
</dbReference>
<dbReference type="InterPro" id="IPR029063">
    <property type="entry name" value="SAM-dependent_MTases_sf"/>
</dbReference>
<keyword evidence="2" id="KW-1185">Reference proteome</keyword>
<dbReference type="RefSeq" id="WP_271222189.1">
    <property type="nucleotide sequence ID" value="NZ_BAAAVD010000005.1"/>
</dbReference>
<evidence type="ECO:0008006" key="3">
    <source>
        <dbReference type="Google" id="ProtNLM"/>
    </source>
</evidence>
<dbReference type="Proteomes" id="UP001143474">
    <property type="component" value="Unassembled WGS sequence"/>
</dbReference>
<organism evidence="1 2">
    <name type="scientific">Streptosporangium carneum</name>
    <dbReference type="NCBI Taxonomy" id="47481"/>
    <lineage>
        <taxon>Bacteria</taxon>
        <taxon>Bacillati</taxon>
        <taxon>Actinomycetota</taxon>
        <taxon>Actinomycetes</taxon>
        <taxon>Streptosporangiales</taxon>
        <taxon>Streptosporangiaceae</taxon>
        <taxon>Streptosporangium</taxon>
    </lineage>
</organism>
<dbReference type="Pfam" id="PF04672">
    <property type="entry name" value="Methyltransf_19"/>
    <property type="match status" value="1"/>
</dbReference>
<reference evidence="1" key="1">
    <citation type="journal article" date="2014" name="Int. J. Syst. Evol. Microbiol.">
        <title>Complete genome sequence of Corynebacterium casei LMG S-19264T (=DSM 44701T), isolated from a smear-ripened cheese.</title>
        <authorList>
            <consortium name="US DOE Joint Genome Institute (JGI-PGF)"/>
            <person name="Walter F."/>
            <person name="Albersmeier A."/>
            <person name="Kalinowski J."/>
            <person name="Ruckert C."/>
        </authorList>
    </citation>
    <scope>NUCLEOTIDE SEQUENCE</scope>
    <source>
        <strain evidence="1">VKM Ac-2007</strain>
    </source>
</reference>
<dbReference type="SUPFAM" id="SSF53335">
    <property type="entry name" value="S-adenosyl-L-methionine-dependent methyltransferases"/>
    <property type="match status" value="1"/>
</dbReference>